<dbReference type="RefSeq" id="YP_010054639.1">
    <property type="nucleotide sequence ID" value="NC_054655.1"/>
</dbReference>
<reference evidence="2 3" key="1">
    <citation type="submission" date="2019-06" db="EMBL/GenBank/DDBJ databases">
        <authorList>
            <person name="Lopez J."/>
            <person name="Ball K.N."/>
            <person name="Bhuiyan S."/>
            <person name="Nayek S."/>
            <person name="Sivoravong A."/>
            <person name="Hughes L.E."/>
            <person name="Garlena R.A."/>
            <person name="Russell D.A."/>
            <person name="Pope W.H."/>
            <person name="Jacobs-Sera D."/>
            <person name="Hatfull G.F."/>
        </authorList>
    </citation>
    <scope>NUCLEOTIDE SEQUENCE [LARGE SCALE GENOMIC DNA]</scope>
</reference>
<accession>A0A516KRF5</accession>
<evidence type="ECO:0000313" key="2">
    <source>
        <dbReference type="EMBL" id="QDP44278.1"/>
    </source>
</evidence>
<name>A0A516KRF5_9CAUD</name>
<sequence>MQKIRDEFDRSTRRDSKRKDKRVTLERKAIRRQKFQTIELQAA</sequence>
<gene>
    <name evidence="2" type="primary">75</name>
    <name evidence="2" type="ORF">SEA_CELIA_75</name>
</gene>
<dbReference type="EMBL" id="MN062705">
    <property type="protein sequence ID" value="QDP44278.1"/>
    <property type="molecule type" value="Genomic_DNA"/>
</dbReference>
<proteinExistence type="predicted"/>
<protein>
    <submittedName>
        <fullName evidence="2">Uncharacterized protein</fullName>
    </submittedName>
</protein>
<organism evidence="2 3">
    <name type="scientific">Streptomyces phage Celia</name>
    <dbReference type="NCBI Taxonomy" id="2590946"/>
    <lineage>
        <taxon>Viruses</taxon>
        <taxon>Duplodnaviria</taxon>
        <taxon>Heunggongvirae</taxon>
        <taxon>Uroviricota</taxon>
        <taxon>Caudoviricetes</taxon>
        <taxon>Arquatrovirinae</taxon>
        <taxon>Celiavirus</taxon>
        <taxon>Celiavirus celia</taxon>
    </lineage>
</organism>
<dbReference type="KEGG" id="vg:64470556"/>
<keyword evidence="3" id="KW-1185">Reference proteome</keyword>
<dbReference type="GeneID" id="64470556"/>
<evidence type="ECO:0000313" key="3">
    <source>
        <dbReference type="Proteomes" id="UP000317273"/>
    </source>
</evidence>
<dbReference type="Proteomes" id="UP000317273">
    <property type="component" value="Segment"/>
</dbReference>
<feature type="region of interest" description="Disordered" evidence="1">
    <location>
        <begin position="1"/>
        <end position="25"/>
    </location>
</feature>
<evidence type="ECO:0000256" key="1">
    <source>
        <dbReference type="SAM" id="MobiDB-lite"/>
    </source>
</evidence>